<name>A0A7D5EZE3_9MICO</name>
<sequence>MPSAALPDPDSYTDLGPIAVDGETFTARRRDGDGSIHYAWTSGPNPGYGFSAFRGPGPVRPHEHETAIRDFLSGIDPETGYLSYP</sequence>
<dbReference type="Proteomes" id="UP000509638">
    <property type="component" value="Chromosome"/>
</dbReference>
<accession>A0A7D5EZE3</accession>
<proteinExistence type="predicted"/>
<reference evidence="1 2" key="1">
    <citation type="submission" date="2020-06" db="EMBL/GenBank/DDBJ databases">
        <authorList>
            <person name="Jo H."/>
        </authorList>
    </citation>
    <scope>NUCLEOTIDE SEQUENCE [LARGE SCALE GENOMIC DNA]</scope>
    <source>
        <strain evidence="1 2">I46</strain>
    </source>
</reference>
<dbReference type="EMBL" id="CP058316">
    <property type="protein sequence ID" value="QLD13210.1"/>
    <property type="molecule type" value="Genomic_DNA"/>
</dbReference>
<protein>
    <submittedName>
        <fullName evidence="1">Uncharacterized protein</fullName>
    </submittedName>
</protein>
<organism evidence="1 2">
    <name type="scientific">Microbacterium oleivorans</name>
    <dbReference type="NCBI Taxonomy" id="273677"/>
    <lineage>
        <taxon>Bacteria</taxon>
        <taxon>Bacillati</taxon>
        <taxon>Actinomycetota</taxon>
        <taxon>Actinomycetes</taxon>
        <taxon>Micrococcales</taxon>
        <taxon>Microbacteriaceae</taxon>
        <taxon>Microbacterium</taxon>
    </lineage>
</organism>
<dbReference type="AlphaFoldDB" id="A0A7D5EZE3"/>
<gene>
    <name evidence="1" type="ORF">HW566_04705</name>
</gene>
<evidence type="ECO:0000313" key="1">
    <source>
        <dbReference type="EMBL" id="QLD13210.1"/>
    </source>
</evidence>
<evidence type="ECO:0000313" key="2">
    <source>
        <dbReference type="Proteomes" id="UP000509638"/>
    </source>
</evidence>